<feature type="domain" description="Fibronectin type-III" evidence="1">
    <location>
        <begin position="123"/>
        <end position="226"/>
    </location>
</feature>
<dbReference type="Pfam" id="PF16656">
    <property type="entry name" value="Pur_ac_phosph_N"/>
    <property type="match status" value="1"/>
</dbReference>
<dbReference type="InterPro" id="IPR003961">
    <property type="entry name" value="FN3_dom"/>
</dbReference>
<dbReference type="SUPFAM" id="SSF49363">
    <property type="entry name" value="Purple acid phosphatase, N-terminal domain"/>
    <property type="match status" value="1"/>
</dbReference>
<dbReference type="Gene3D" id="1.10.101.10">
    <property type="entry name" value="PGBD-like superfamily/PGBD"/>
    <property type="match status" value="1"/>
</dbReference>
<name>A0A2H0DZS7_9BACT</name>
<dbReference type="Pfam" id="PF01471">
    <property type="entry name" value="PG_binding_1"/>
    <property type="match status" value="1"/>
</dbReference>
<evidence type="ECO:0000313" key="3">
    <source>
        <dbReference type="Proteomes" id="UP000231143"/>
    </source>
</evidence>
<dbReference type="InterPro" id="IPR002477">
    <property type="entry name" value="Peptidoglycan-bd-like"/>
</dbReference>
<sequence length="226" mass="24597">MKKTLKMQKNIIITAMFVFAFFGIQSAYATITSQLDIGDRGSEVTELQTYLSTNSDIYPSGLVTGYFGQLTKAGVERFQTDQGIVSSGTPATTGYGRVGPQTMARINSLLGSVYTPPVSVDASPQLSIPVVQYTNTTATFTWVTNEITNGHLYWSASPLQFNEATGPRQLPYVSGTLATDAGGFQTSHSVTVSNLQPNTTYYYLVRSVDSVGNMGMIWPSFFRTNQ</sequence>
<dbReference type="GO" id="GO:0046872">
    <property type="term" value="F:metal ion binding"/>
    <property type="evidence" value="ECO:0007669"/>
    <property type="project" value="InterPro"/>
</dbReference>
<organism evidence="2 3">
    <name type="scientific">Candidatus Campbellbacteria bacterium CG22_combo_CG10-13_8_21_14_all_36_13</name>
    <dbReference type="NCBI Taxonomy" id="1974529"/>
    <lineage>
        <taxon>Bacteria</taxon>
        <taxon>Candidatus Campbelliibacteriota</taxon>
    </lineage>
</organism>
<dbReference type="PROSITE" id="PS50853">
    <property type="entry name" value="FN3"/>
    <property type="match status" value="1"/>
</dbReference>
<evidence type="ECO:0000259" key="1">
    <source>
        <dbReference type="PROSITE" id="PS50853"/>
    </source>
</evidence>
<dbReference type="Gene3D" id="2.60.40.10">
    <property type="entry name" value="Immunoglobulins"/>
    <property type="match status" value="1"/>
</dbReference>
<comment type="caution">
    <text evidence="2">The sequence shown here is derived from an EMBL/GenBank/DDBJ whole genome shotgun (WGS) entry which is preliminary data.</text>
</comment>
<dbReference type="InterPro" id="IPR015914">
    <property type="entry name" value="PAPs_N"/>
</dbReference>
<dbReference type="SUPFAM" id="SSF47090">
    <property type="entry name" value="PGBD-like"/>
    <property type="match status" value="1"/>
</dbReference>
<accession>A0A2H0DZS7</accession>
<dbReference type="EMBL" id="PCTT01000027">
    <property type="protein sequence ID" value="PIP87070.1"/>
    <property type="molecule type" value="Genomic_DNA"/>
</dbReference>
<dbReference type="InterPro" id="IPR008963">
    <property type="entry name" value="Purple_acid_Pase-like_N"/>
</dbReference>
<dbReference type="InterPro" id="IPR013783">
    <property type="entry name" value="Ig-like_fold"/>
</dbReference>
<dbReference type="GO" id="GO:0003993">
    <property type="term" value="F:acid phosphatase activity"/>
    <property type="evidence" value="ECO:0007669"/>
    <property type="project" value="InterPro"/>
</dbReference>
<protein>
    <recommendedName>
        <fullName evidence="1">Fibronectin type-III domain-containing protein</fullName>
    </recommendedName>
</protein>
<dbReference type="InterPro" id="IPR036366">
    <property type="entry name" value="PGBDSf"/>
</dbReference>
<dbReference type="InterPro" id="IPR036365">
    <property type="entry name" value="PGBD-like_sf"/>
</dbReference>
<gene>
    <name evidence="2" type="ORF">COW81_02160</name>
</gene>
<dbReference type="AlphaFoldDB" id="A0A2H0DZS7"/>
<evidence type="ECO:0000313" key="2">
    <source>
        <dbReference type="EMBL" id="PIP87070.1"/>
    </source>
</evidence>
<dbReference type="Proteomes" id="UP000231143">
    <property type="component" value="Unassembled WGS sequence"/>
</dbReference>
<reference evidence="2 3" key="1">
    <citation type="submission" date="2017-09" db="EMBL/GenBank/DDBJ databases">
        <title>Depth-based differentiation of microbial function through sediment-hosted aquifers and enrichment of novel symbionts in the deep terrestrial subsurface.</title>
        <authorList>
            <person name="Probst A.J."/>
            <person name="Ladd B."/>
            <person name="Jarett J.K."/>
            <person name="Geller-Mcgrath D.E."/>
            <person name="Sieber C.M."/>
            <person name="Emerson J.B."/>
            <person name="Anantharaman K."/>
            <person name="Thomas B.C."/>
            <person name="Malmstrom R."/>
            <person name="Stieglmeier M."/>
            <person name="Klingl A."/>
            <person name="Woyke T."/>
            <person name="Ryan C.M."/>
            <person name="Banfield J.F."/>
        </authorList>
    </citation>
    <scope>NUCLEOTIDE SEQUENCE [LARGE SCALE GENOMIC DNA]</scope>
    <source>
        <strain evidence="2">CG22_combo_CG10-13_8_21_14_all_36_13</strain>
    </source>
</reference>
<proteinExistence type="predicted"/>